<organism evidence="3 4">
    <name type="scientific">Sulfidibacter corallicola</name>
    <dbReference type="NCBI Taxonomy" id="2818388"/>
    <lineage>
        <taxon>Bacteria</taxon>
        <taxon>Pseudomonadati</taxon>
        <taxon>Acidobacteriota</taxon>
        <taxon>Holophagae</taxon>
        <taxon>Acanthopleuribacterales</taxon>
        <taxon>Acanthopleuribacteraceae</taxon>
        <taxon>Sulfidibacter</taxon>
    </lineage>
</organism>
<keyword evidence="2" id="KW-0812">Transmembrane</keyword>
<dbReference type="KEGG" id="scor:J3U87_14140"/>
<evidence type="ECO:0000313" key="3">
    <source>
        <dbReference type="EMBL" id="QTD53591.1"/>
    </source>
</evidence>
<keyword evidence="2" id="KW-1133">Transmembrane helix</keyword>
<feature type="transmembrane region" description="Helical" evidence="2">
    <location>
        <begin position="44"/>
        <end position="65"/>
    </location>
</feature>
<accession>A0A8A4TWM7</accession>
<keyword evidence="4" id="KW-1185">Reference proteome</keyword>
<protein>
    <submittedName>
        <fullName evidence="3">Uncharacterized protein</fullName>
    </submittedName>
</protein>
<dbReference type="Proteomes" id="UP000663929">
    <property type="component" value="Chromosome"/>
</dbReference>
<reference evidence="3" key="1">
    <citation type="submission" date="2021-03" db="EMBL/GenBank/DDBJ databases">
        <title>Acanthopleuribacteraceae sp. M133.</title>
        <authorList>
            <person name="Wang G."/>
        </authorList>
    </citation>
    <scope>NUCLEOTIDE SEQUENCE</scope>
    <source>
        <strain evidence="3">M133</strain>
    </source>
</reference>
<feature type="compositionally biased region" description="Basic and acidic residues" evidence="1">
    <location>
        <begin position="82"/>
        <end position="104"/>
    </location>
</feature>
<name>A0A8A4TWM7_SULCO</name>
<dbReference type="EMBL" id="CP071793">
    <property type="protein sequence ID" value="QTD53591.1"/>
    <property type="molecule type" value="Genomic_DNA"/>
</dbReference>
<dbReference type="AlphaFoldDB" id="A0A8A4TWM7"/>
<evidence type="ECO:0000256" key="2">
    <source>
        <dbReference type="SAM" id="Phobius"/>
    </source>
</evidence>
<gene>
    <name evidence="3" type="ORF">J3U87_14140</name>
</gene>
<keyword evidence="2" id="KW-0472">Membrane</keyword>
<feature type="region of interest" description="Disordered" evidence="1">
    <location>
        <begin position="79"/>
        <end position="130"/>
    </location>
</feature>
<evidence type="ECO:0000313" key="4">
    <source>
        <dbReference type="Proteomes" id="UP000663929"/>
    </source>
</evidence>
<dbReference type="RefSeq" id="WP_237383693.1">
    <property type="nucleotide sequence ID" value="NZ_CP071793.1"/>
</dbReference>
<evidence type="ECO:0000256" key="1">
    <source>
        <dbReference type="SAM" id="MobiDB-lite"/>
    </source>
</evidence>
<proteinExistence type="predicted"/>
<sequence length="208" mass="23745">MKDLAEALKKTPKPDLRVDQFKQSLRRELMAASRLERAGRSYKWAFLGATFTTGVLVAVLALMILNPNVADSLNRRLVSGSDQERSTPEGRVANQEKRTTRDARVPVGRQTGYFEPGRNATSYPARMGGERTNAWTSGRLQPYINPDADKDYIEKLYNQDFSKSPGEIRPTQKEKLMVLREYELENGERVWIYTEIPKVPDEDTLDTF</sequence>